<evidence type="ECO:0000256" key="1">
    <source>
        <dbReference type="SAM" id="Coils"/>
    </source>
</evidence>
<feature type="coiled-coil region" evidence="1">
    <location>
        <begin position="90"/>
        <end position="124"/>
    </location>
</feature>
<accession>A0A6C0KVW8</accession>
<evidence type="ECO:0000313" key="2">
    <source>
        <dbReference type="EMBL" id="QHU20644.1"/>
    </source>
</evidence>
<sequence>MSDNDEDTFDCVKKGNYIVIKGTNVVVDPVKPRILGIVIEQQGRWVLVVPDTPTAEMRSAASEYYFRLPDEESDSESDSGSHSTTNSFDIQKILNDLNAAQEEISAIQSRLSDLEEIKVRLQRVQDILEKSLT</sequence>
<organism evidence="2">
    <name type="scientific">viral metagenome</name>
    <dbReference type="NCBI Taxonomy" id="1070528"/>
    <lineage>
        <taxon>unclassified sequences</taxon>
        <taxon>metagenomes</taxon>
        <taxon>organismal metagenomes</taxon>
    </lineage>
</organism>
<name>A0A6C0KVW8_9ZZZZ</name>
<reference evidence="2" key="1">
    <citation type="journal article" date="2020" name="Nature">
        <title>Giant virus diversity and host interactions through global metagenomics.</title>
        <authorList>
            <person name="Schulz F."/>
            <person name="Roux S."/>
            <person name="Paez-Espino D."/>
            <person name="Jungbluth S."/>
            <person name="Walsh D.A."/>
            <person name="Denef V.J."/>
            <person name="McMahon K.D."/>
            <person name="Konstantinidis K.T."/>
            <person name="Eloe-Fadrosh E.A."/>
            <person name="Kyrpides N.C."/>
            <person name="Woyke T."/>
        </authorList>
    </citation>
    <scope>NUCLEOTIDE SEQUENCE</scope>
    <source>
        <strain evidence="2">GVMAG-S-3300013093-109</strain>
    </source>
</reference>
<proteinExistence type="predicted"/>
<keyword evidence="1" id="KW-0175">Coiled coil</keyword>
<protein>
    <submittedName>
        <fullName evidence="2">Uncharacterized protein</fullName>
    </submittedName>
</protein>
<dbReference type="AlphaFoldDB" id="A0A6C0KVW8"/>
<dbReference type="EMBL" id="MN740970">
    <property type="protein sequence ID" value="QHU20644.1"/>
    <property type="molecule type" value="Genomic_DNA"/>
</dbReference>